<evidence type="ECO:0000313" key="1">
    <source>
        <dbReference type="EMBL" id="TDW84254.1"/>
    </source>
</evidence>
<gene>
    <name evidence="1" type="ORF">EV137_7061</name>
</gene>
<organism evidence="1 2">
    <name type="scientific">Kribbella pratensis</name>
    <dbReference type="NCBI Taxonomy" id="2512112"/>
    <lineage>
        <taxon>Bacteria</taxon>
        <taxon>Bacillati</taxon>
        <taxon>Actinomycetota</taxon>
        <taxon>Actinomycetes</taxon>
        <taxon>Propionibacteriales</taxon>
        <taxon>Kribbellaceae</taxon>
        <taxon>Kribbella</taxon>
    </lineage>
</organism>
<accession>A0ABY2F794</accession>
<comment type="caution">
    <text evidence="1">The sequence shown here is derived from an EMBL/GenBank/DDBJ whole genome shotgun (WGS) entry which is preliminary data.</text>
</comment>
<dbReference type="EMBL" id="SODU01000004">
    <property type="protein sequence ID" value="TDW84254.1"/>
    <property type="molecule type" value="Genomic_DNA"/>
</dbReference>
<dbReference type="RefSeq" id="WP_134132378.1">
    <property type="nucleotide sequence ID" value="NZ_SODU01000004.1"/>
</dbReference>
<dbReference type="Proteomes" id="UP000295060">
    <property type="component" value="Unassembled WGS sequence"/>
</dbReference>
<protein>
    <submittedName>
        <fullName evidence="1">Uncharacterized protein</fullName>
    </submittedName>
</protein>
<sequence>MGHYVIRVNGNLSRELTDAFPSLAADAEPAQTVLHGFLADQAALAGILNHLDMLGVDIIEVMQVPPARRPDGRVE</sequence>
<reference evidence="1 2" key="1">
    <citation type="submission" date="2019-03" db="EMBL/GenBank/DDBJ databases">
        <title>Genomic Encyclopedia of Type Strains, Phase III (KMG-III): the genomes of soil and plant-associated and newly described type strains.</title>
        <authorList>
            <person name="Whitman W."/>
        </authorList>
    </citation>
    <scope>NUCLEOTIDE SEQUENCE [LARGE SCALE GENOMIC DNA]</scope>
    <source>
        <strain evidence="1 2">VKMAc-2574</strain>
    </source>
</reference>
<proteinExistence type="predicted"/>
<keyword evidence="2" id="KW-1185">Reference proteome</keyword>
<name>A0ABY2F794_9ACTN</name>
<evidence type="ECO:0000313" key="2">
    <source>
        <dbReference type="Proteomes" id="UP000295060"/>
    </source>
</evidence>